<evidence type="ECO:0000256" key="1">
    <source>
        <dbReference type="SAM" id="Coils"/>
    </source>
</evidence>
<keyword evidence="4" id="KW-1185">Reference proteome</keyword>
<dbReference type="EMBL" id="UZAJ01003245">
    <property type="protein sequence ID" value="VDO39671.1"/>
    <property type="molecule type" value="Genomic_DNA"/>
</dbReference>
<feature type="domain" description="Death" evidence="2">
    <location>
        <begin position="77"/>
        <end position="146"/>
    </location>
</feature>
<evidence type="ECO:0000313" key="4">
    <source>
        <dbReference type="Proteomes" id="UP000267606"/>
    </source>
</evidence>
<dbReference type="AlphaFoldDB" id="A0A183HA23"/>
<feature type="coiled-coil region" evidence="1">
    <location>
        <begin position="132"/>
        <end position="159"/>
    </location>
</feature>
<reference evidence="5" key="1">
    <citation type="submission" date="2016-06" db="UniProtKB">
        <authorList>
            <consortium name="WormBaseParasite"/>
        </authorList>
    </citation>
    <scope>IDENTIFICATION</scope>
</reference>
<proteinExistence type="predicted"/>
<dbReference type="STRING" id="387005.A0A183HA23"/>
<evidence type="ECO:0000259" key="2">
    <source>
        <dbReference type="PROSITE" id="PS50017"/>
    </source>
</evidence>
<organism evidence="5">
    <name type="scientific">Onchocerca flexuosa</name>
    <dbReference type="NCBI Taxonomy" id="387005"/>
    <lineage>
        <taxon>Eukaryota</taxon>
        <taxon>Metazoa</taxon>
        <taxon>Ecdysozoa</taxon>
        <taxon>Nematoda</taxon>
        <taxon>Chromadorea</taxon>
        <taxon>Rhabditida</taxon>
        <taxon>Spirurina</taxon>
        <taxon>Spiruromorpha</taxon>
        <taxon>Filarioidea</taxon>
        <taxon>Onchocercidae</taxon>
        <taxon>Onchocerca</taxon>
    </lineage>
</organism>
<evidence type="ECO:0000313" key="5">
    <source>
        <dbReference type="WBParaSite" id="OFLC_0000433401-mRNA-1"/>
    </source>
</evidence>
<sequence length="293" mass="33859">MEISHKLLDEIEKVLAEVDSRNKSPELEELKYVALSLEDRLQRALAQIQHTSLKAEPILSQVDEKEANQLRDRLRSIGERWKEYENIIREKRRRLDERSADESELNNEIELLQFWCDETETECAIVISPLNLLMLKDLAAKLEERLNSYEAKRTSLQVIEHLKDHLISTQLTDPTSKHRIRRAVSEIGKRVSSVRSLLHDRKSELNIAVNVAKNFQDDLNKLQKFCERAEKAIQLVESATIFVPSGTDLDYVRSHQTEIDEIAKRVEQQWKDVSVLGGSLVDEHLGVVSFDTI</sequence>
<name>A0A183HA23_9BILA</name>
<reference evidence="3 4" key="2">
    <citation type="submission" date="2018-11" db="EMBL/GenBank/DDBJ databases">
        <authorList>
            <consortium name="Pathogen Informatics"/>
        </authorList>
    </citation>
    <scope>NUCLEOTIDE SEQUENCE [LARGE SCALE GENOMIC DNA]</scope>
</reference>
<protein>
    <submittedName>
        <fullName evidence="5">Death domain-containing protein</fullName>
    </submittedName>
</protein>
<dbReference type="SUPFAM" id="SSF46966">
    <property type="entry name" value="Spectrin repeat"/>
    <property type="match status" value="1"/>
</dbReference>
<evidence type="ECO:0000313" key="3">
    <source>
        <dbReference type="EMBL" id="VDO39671.1"/>
    </source>
</evidence>
<gene>
    <name evidence="3" type="ORF">OFLC_LOCUS4334</name>
</gene>
<dbReference type="InterPro" id="IPR000488">
    <property type="entry name" value="Death_dom"/>
</dbReference>
<keyword evidence="1" id="KW-0175">Coiled coil</keyword>
<dbReference type="GO" id="GO:0007165">
    <property type="term" value="P:signal transduction"/>
    <property type="evidence" value="ECO:0007669"/>
    <property type="project" value="InterPro"/>
</dbReference>
<dbReference type="Proteomes" id="UP000267606">
    <property type="component" value="Unassembled WGS sequence"/>
</dbReference>
<dbReference type="Gene3D" id="1.20.58.60">
    <property type="match status" value="1"/>
</dbReference>
<dbReference type="WBParaSite" id="OFLC_0000433401-mRNA-1">
    <property type="protein sequence ID" value="OFLC_0000433401-mRNA-1"/>
    <property type="gene ID" value="OFLC_0000433401"/>
</dbReference>
<accession>A0A183HA23</accession>
<dbReference type="PROSITE" id="PS50017">
    <property type="entry name" value="DEATH_DOMAIN"/>
    <property type="match status" value="1"/>
</dbReference>
<feature type="coiled-coil region" evidence="1">
    <location>
        <begin position="212"/>
        <end position="239"/>
    </location>
</feature>